<dbReference type="EMBL" id="AHAT01017060">
    <property type="status" value="NOT_ANNOTATED_CDS"/>
    <property type="molecule type" value="Genomic_DNA"/>
</dbReference>
<reference evidence="8" key="1">
    <citation type="submission" date="2011-12" db="EMBL/GenBank/DDBJ databases">
        <title>The Draft Genome of Lepisosteus oculatus.</title>
        <authorList>
            <consortium name="The Broad Institute Genome Assembly &amp; Analysis Group"/>
            <consortium name="Computational R&amp;D Group"/>
            <consortium name="and Sequencing Platform"/>
            <person name="Di Palma F."/>
            <person name="Alfoldi J."/>
            <person name="Johnson J."/>
            <person name="Berlin A."/>
            <person name="Gnerre S."/>
            <person name="Jaffe D."/>
            <person name="MacCallum I."/>
            <person name="Young S."/>
            <person name="Walker B.J."/>
            <person name="Lander E.S."/>
            <person name="Lindblad-Toh K."/>
        </authorList>
    </citation>
    <scope>NUCLEOTIDE SEQUENCE [LARGE SCALE GENOMIC DNA]</scope>
</reference>
<evidence type="ECO:0000256" key="1">
    <source>
        <dbReference type="ARBA" id="ARBA00004123"/>
    </source>
</evidence>
<evidence type="ECO:0000313" key="7">
    <source>
        <dbReference type="Ensembl" id="ENSLOCP00000018841.1"/>
    </source>
</evidence>
<evidence type="ECO:0000313" key="8">
    <source>
        <dbReference type="Proteomes" id="UP000018468"/>
    </source>
</evidence>
<keyword evidence="6" id="KW-0137">Centromere</keyword>
<evidence type="ECO:0000256" key="4">
    <source>
        <dbReference type="ARBA" id="ARBA00022454"/>
    </source>
</evidence>
<comment type="similarity">
    <text evidence="3">Belongs to the CENP-I/CTF3 family.</text>
</comment>
<evidence type="ECO:0000256" key="5">
    <source>
        <dbReference type="ARBA" id="ARBA00023242"/>
    </source>
</evidence>
<reference evidence="7" key="2">
    <citation type="submission" date="2025-08" db="UniProtKB">
        <authorList>
            <consortium name="Ensembl"/>
        </authorList>
    </citation>
    <scope>IDENTIFICATION</scope>
</reference>
<keyword evidence="4" id="KW-0158">Chromosome</keyword>
<dbReference type="PANTHER" id="PTHR48208">
    <property type="entry name" value="CENTROMERE PROTEIN I"/>
    <property type="match status" value="1"/>
</dbReference>
<dbReference type="PANTHER" id="PTHR48208:SF2">
    <property type="entry name" value="CENTROMERE PROTEIN I"/>
    <property type="match status" value="1"/>
</dbReference>
<reference evidence="7" key="3">
    <citation type="submission" date="2025-09" db="UniProtKB">
        <authorList>
            <consortium name="Ensembl"/>
        </authorList>
    </citation>
    <scope>IDENTIFICATION</scope>
</reference>
<dbReference type="HOGENOM" id="CLU_022189_0_0_1"/>
<accession>W5NDY2</accession>
<organism evidence="7 8">
    <name type="scientific">Lepisosteus oculatus</name>
    <name type="common">Spotted gar</name>
    <dbReference type="NCBI Taxonomy" id="7918"/>
    <lineage>
        <taxon>Eukaryota</taxon>
        <taxon>Metazoa</taxon>
        <taxon>Chordata</taxon>
        <taxon>Craniata</taxon>
        <taxon>Vertebrata</taxon>
        <taxon>Euteleostomi</taxon>
        <taxon>Actinopterygii</taxon>
        <taxon>Neopterygii</taxon>
        <taxon>Holostei</taxon>
        <taxon>Semionotiformes</taxon>
        <taxon>Lepisosteidae</taxon>
        <taxon>Lepisosteus</taxon>
    </lineage>
</organism>
<keyword evidence="5" id="KW-0539">Nucleus</keyword>
<protein>
    <submittedName>
        <fullName evidence="7">Centromere protein I</fullName>
    </submittedName>
</protein>
<name>W5NDY2_LEPOC</name>
<dbReference type="Ensembl" id="ENSLOCT00000018873.1">
    <property type="protein sequence ID" value="ENSLOCP00000018841.1"/>
    <property type="gene ID" value="ENSLOCG00000015310.1"/>
</dbReference>
<evidence type="ECO:0000256" key="6">
    <source>
        <dbReference type="ARBA" id="ARBA00023328"/>
    </source>
</evidence>
<dbReference type="Proteomes" id="UP000018468">
    <property type="component" value="Linkage group LG7"/>
</dbReference>
<dbReference type="AlphaFoldDB" id="W5NDY2"/>
<dbReference type="GO" id="GO:0005634">
    <property type="term" value="C:nucleus"/>
    <property type="evidence" value="ECO:0007669"/>
    <property type="project" value="UniProtKB-SubCell"/>
</dbReference>
<evidence type="ECO:0000256" key="3">
    <source>
        <dbReference type="ARBA" id="ARBA00005470"/>
    </source>
</evidence>
<keyword evidence="8" id="KW-1185">Reference proteome</keyword>
<comment type="subcellular location">
    <subcellularLocation>
        <location evidence="2">Chromosome</location>
        <location evidence="2">Centromere</location>
    </subcellularLocation>
    <subcellularLocation>
        <location evidence="1">Nucleus</location>
    </subcellularLocation>
</comment>
<evidence type="ECO:0000256" key="2">
    <source>
        <dbReference type="ARBA" id="ARBA00004584"/>
    </source>
</evidence>
<dbReference type="GeneTree" id="ENSGT00390000013235"/>
<proteinExistence type="inferred from homology"/>
<dbReference type="InterPro" id="IPR012485">
    <property type="entry name" value="CENP-I"/>
</dbReference>
<dbReference type="GO" id="GO:0000776">
    <property type="term" value="C:kinetochore"/>
    <property type="evidence" value="ECO:0007669"/>
    <property type="project" value="InterPro"/>
</dbReference>
<dbReference type="Bgee" id="ENSLOCG00000015310">
    <property type="expression patterns" value="Expressed in ovary and 12 other cell types or tissues"/>
</dbReference>
<sequence length="634" mass="72656">MGSKCGIRVLKCLIPASVIPESAVVKGVSWFCVGKMPPNMQIMFIRWFITMFDLIESKERLHSLYGFFFCFLSDENLCPYICHLLYLLTRRESVKPYRLRKLMNLQSKMGEQPFLMVLLSLYKVFCPEMVSLTIPARIKNGFKNYDSTWKNALSAVQKRNKAEIVMELQAAVSVRPQSASRKRKRNCHLSVPPLGSCAPPPGAREDGVLGSRVFPLEQLRTFPQLLQNIHLLELPAQMGSVLNSPLVLHYINCITDDSVFLRLDYWLGHALHEEFLFCKDTSYENNSEAIEFFSSLITAQQFLQEGFLSTEVFTLKFLRVWDGSLFRSQILSLLSYIPVIPCSDVKQLLFEPLIQLFFSCSLYFKCSVIECLNSMLVKWLTWHAVFASEDQFDMSISGHSPTNMSLSGIMSSVVELVEFVGRISTIALHMEGYNTLLLHFVLNFYETVCDMYVKYDFPLAIMPPAGVFYPALLSKDPVSVNQLCHIMFRYRVNLLSAKDPEKQGKKTFLVNSKTYRKYNQYVVAMVWCLWSSKAFMAGMEIEINPDLLAQAGVAEYRSTFNIVHHPALTGYAIDFFHKCWPESKQLNLSAIKGRHWDWYLEYLFTQGFDGLREFIESSIRRLSGPAGLNSSRAK</sequence>
<dbReference type="Pfam" id="PF07778">
    <property type="entry name" value="CENP-I"/>
    <property type="match status" value="1"/>
</dbReference>